<feature type="compositionally biased region" description="Polar residues" evidence="2">
    <location>
        <begin position="745"/>
        <end position="780"/>
    </location>
</feature>
<dbReference type="Gene3D" id="1.20.58.2220">
    <property type="entry name" value="Formin, FH2 domain"/>
    <property type="match status" value="1"/>
</dbReference>
<dbReference type="Proteomes" id="UP000694580">
    <property type="component" value="Chromosome 1"/>
</dbReference>
<reference evidence="4 5" key="1">
    <citation type="submission" date="2020-06" db="EMBL/GenBank/DDBJ databases">
        <authorList>
            <consortium name="Wellcome Sanger Institute Data Sharing"/>
        </authorList>
    </citation>
    <scope>NUCLEOTIDE SEQUENCE [LARGE SCALE GENOMIC DNA]</scope>
</reference>
<protein>
    <recommendedName>
        <fullName evidence="3">FH2 domain-containing protein</fullName>
    </recommendedName>
</protein>
<dbReference type="AlphaFoldDB" id="A0AAY4CUV2"/>
<dbReference type="Ensembl" id="ENSDCDT00010046540.1">
    <property type="protein sequence ID" value="ENSDCDP00010037032.1"/>
    <property type="gene ID" value="ENSDCDG00010024152.1"/>
</dbReference>
<evidence type="ECO:0000313" key="5">
    <source>
        <dbReference type="Proteomes" id="UP000694580"/>
    </source>
</evidence>
<sequence>MMHVTSSISPINERDSFIEGDTIPGVTPQAIGPTNAPPPPPPPPSRLPPPPPPPPGLELPSNGLRRKRRVRSFFWKPIPEERVKERGKPNLWTIGRGEKQQYQIDVRTIEELFGQHEETRSQEGPGTKAVGGPQGRGGSIKESKDEINILDSKRSMNVGIFLKQFKKSNHSIIEDIRFGNSEFFGAEPLRELLKLLPETEEVKKLQAFKGDPTKLHLVDSFMYLLTQIPRFEVRIEAMLLKEEFSSICSAMNHDIAVIRAATKELLTCEELHAILHLVLQAGNIMNAGGYAGNAVGFKLSSLLSLADTKANKPGMNLLHFVALEALKKDEKLLMFPEKLQHVQSAARISVENIELEVQSLHSRTRSIEEKIQKDTELLQQLGLFLQTCDKALLELKNRRLELRKEGNALIDFFCEDKDTFKLDECFTIFQDFCLKFKKAVKDNVERELKEANQQRRLKELEEKRHSWAGGEEVSGVFGLRSSSETDVDAALTREGLLDLLKPQPRSPQSPLGRFGSLRRSRQSPVSSAADRQLQNFLETNSDFAKPKNDVIPALSKTISPLWLKPNWTSPSHSIQRTNPETHQHLTLSNSPKHSSSHKASSLFPNTHTSEDLASTDLNQNLILTNSPHINTYTMSISVERHSLVPELQAFDVVSNPLVHHNDNLHDGLSPAKLDDLTLTDLETEGDTPSECKDKGEGYRTDVSAQTAGKEHVKNLDHLPTHAASTVSAEKDSSASKDAERIHSGAVSSNPKPFNPSQTSTDELSGTTSISEQSEAVSMESSDCDGAVEESLSTSSACDITVPENDESAIQKAGVKKQGDKTNASKSKPASNNTAGNTDKRGVQPVRTLTTSESQTMRRVVPISRVSRSGSSAKKSDKHNTEAQNHRTPMPHRTNTTNEDHKTPRTSSSKQATIVRNQSIRKNSTKPARPAVPKLPPEEKMCRSTMRSLAQATGKLGAATGEKSFSAPQTPVRSPASVARLPSFARNTVASTTRVARHDLAPVSANAASATSPKASSLSRATSFRHPVNKITPENPQAPIRRTTSIRSPRRNIPSETLSPPRGHMRKNSGSFSDKSGHSRDSQPDKLLRPVWR</sequence>
<proteinExistence type="predicted"/>
<organism evidence="4 5">
    <name type="scientific">Denticeps clupeoides</name>
    <name type="common">denticle herring</name>
    <dbReference type="NCBI Taxonomy" id="299321"/>
    <lineage>
        <taxon>Eukaryota</taxon>
        <taxon>Metazoa</taxon>
        <taxon>Chordata</taxon>
        <taxon>Craniata</taxon>
        <taxon>Vertebrata</taxon>
        <taxon>Euteleostomi</taxon>
        <taxon>Actinopterygii</taxon>
        <taxon>Neopterygii</taxon>
        <taxon>Teleostei</taxon>
        <taxon>Clupei</taxon>
        <taxon>Clupeiformes</taxon>
        <taxon>Denticipitoidei</taxon>
        <taxon>Denticipitidae</taxon>
        <taxon>Denticeps</taxon>
    </lineage>
</organism>
<feature type="compositionally biased region" description="Basic and acidic residues" evidence="2">
    <location>
        <begin position="708"/>
        <end position="719"/>
    </location>
</feature>
<gene>
    <name evidence="4" type="primary">FHDC1</name>
</gene>
<feature type="compositionally biased region" description="Basic and acidic residues" evidence="2">
    <location>
        <begin position="873"/>
        <end position="884"/>
    </location>
</feature>
<feature type="compositionally biased region" description="Polar residues" evidence="2">
    <location>
        <begin position="984"/>
        <end position="993"/>
    </location>
</feature>
<dbReference type="InterPro" id="IPR015425">
    <property type="entry name" value="FH2_Formin"/>
</dbReference>
<reference evidence="4" key="2">
    <citation type="submission" date="2025-08" db="UniProtKB">
        <authorList>
            <consortium name="Ensembl"/>
        </authorList>
    </citation>
    <scope>IDENTIFICATION</scope>
</reference>
<feature type="compositionally biased region" description="Low complexity" evidence="2">
    <location>
        <begin position="857"/>
        <end position="872"/>
    </location>
</feature>
<evidence type="ECO:0000259" key="3">
    <source>
        <dbReference type="PROSITE" id="PS51444"/>
    </source>
</evidence>
<evidence type="ECO:0000313" key="4">
    <source>
        <dbReference type="Ensembl" id="ENSDCDP00010037032.1"/>
    </source>
</evidence>
<feature type="compositionally biased region" description="Low complexity" evidence="2">
    <location>
        <begin position="588"/>
        <end position="601"/>
    </location>
</feature>
<feature type="coiled-coil region" evidence="1">
    <location>
        <begin position="350"/>
        <end position="405"/>
    </location>
</feature>
<feature type="region of interest" description="Disordered" evidence="2">
    <location>
        <begin position="706"/>
        <end position="1092"/>
    </location>
</feature>
<dbReference type="PROSITE" id="PS51444">
    <property type="entry name" value="FH2"/>
    <property type="match status" value="1"/>
</dbReference>
<feature type="compositionally biased region" description="Polar residues" evidence="2">
    <location>
        <begin position="820"/>
        <end position="836"/>
    </location>
</feature>
<feature type="compositionally biased region" description="Polar residues" evidence="2">
    <location>
        <begin position="1005"/>
        <end position="1021"/>
    </location>
</feature>
<feature type="compositionally biased region" description="Polar residues" evidence="2">
    <location>
        <begin position="885"/>
        <end position="896"/>
    </location>
</feature>
<feature type="region of interest" description="Disordered" evidence="2">
    <location>
        <begin position="498"/>
        <end position="529"/>
    </location>
</feature>
<feature type="compositionally biased region" description="Polar residues" evidence="2">
    <location>
        <begin position="1"/>
        <end position="10"/>
    </location>
</feature>
<feature type="compositionally biased region" description="Pro residues" evidence="2">
    <location>
        <begin position="35"/>
        <end position="57"/>
    </location>
</feature>
<dbReference type="InterPro" id="IPR042201">
    <property type="entry name" value="FH2_Formin_sf"/>
</dbReference>
<feature type="compositionally biased region" description="Basic and acidic residues" evidence="2">
    <location>
        <begin position="1074"/>
        <end position="1092"/>
    </location>
</feature>
<keyword evidence="5" id="KW-1185">Reference proteome</keyword>
<dbReference type="PANTHER" id="PTHR46345">
    <property type="entry name" value="INVERTED FORMIN-2"/>
    <property type="match status" value="1"/>
</dbReference>
<feature type="region of interest" description="Disordered" evidence="2">
    <location>
        <begin position="1"/>
        <end position="65"/>
    </location>
</feature>
<feature type="region of interest" description="Disordered" evidence="2">
    <location>
        <begin position="116"/>
        <end position="142"/>
    </location>
</feature>
<evidence type="ECO:0000256" key="1">
    <source>
        <dbReference type="SAM" id="Coils"/>
    </source>
</evidence>
<dbReference type="PANTHER" id="PTHR46345:SF11">
    <property type="entry name" value="FORMIN-J-LIKE"/>
    <property type="match status" value="1"/>
</dbReference>
<name>A0AAY4CUV2_9TELE</name>
<accession>A0AAY4CUV2</accession>
<feature type="coiled-coil region" evidence="1">
    <location>
        <begin position="434"/>
        <end position="464"/>
    </location>
</feature>
<reference evidence="4" key="3">
    <citation type="submission" date="2025-09" db="UniProtKB">
        <authorList>
            <consortium name="Ensembl"/>
        </authorList>
    </citation>
    <scope>IDENTIFICATION</scope>
</reference>
<evidence type="ECO:0000256" key="2">
    <source>
        <dbReference type="SAM" id="MobiDB-lite"/>
    </source>
</evidence>
<feature type="compositionally biased region" description="Polar residues" evidence="2">
    <location>
        <begin position="570"/>
        <end position="587"/>
    </location>
</feature>
<feature type="domain" description="FH2" evidence="3">
    <location>
        <begin position="60"/>
        <end position="462"/>
    </location>
</feature>
<feature type="region of interest" description="Disordered" evidence="2">
    <location>
        <begin position="570"/>
        <end position="607"/>
    </location>
</feature>
<feature type="compositionally biased region" description="Basic and acidic residues" evidence="2">
    <location>
        <begin position="728"/>
        <end position="742"/>
    </location>
</feature>
<dbReference type="SUPFAM" id="SSF101447">
    <property type="entry name" value="Formin homology 2 domain (FH2 domain)"/>
    <property type="match status" value="1"/>
</dbReference>
<feature type="compositionally biased region" description="Polar residues" evidence="2">
    <location>
        <begin position="846"/>
        <end position="856"/>
    </location>
</feature>
<dbReference type="GeneTree" id="ENSGT00940000155128"/>
<feature type="compositionally biased region" description="Polar residues" evidence="2">
    <location>
        <begin position="904"/>
        <end position="925"/>
    </location>
</feature>
<dbReference type="SMART" id="SM00498">
    <property type="entry name" value="FH2"/>
    <property type="match status" value="1"/>
</dbReference>
<keyword evidence="1" id="KW-0175">Coiled coil</keyword>
<dbReference type="Pfam" id="PF02181">
    <property type="entry name" value="FH2"/>
    <property type="match status" value="1"/>
</dbReference>